<dbReference type="InterPro" id="IPR042856">
    <property type="entry name" value="RSP14"/>
</dbReference>
<comment type="caution">
    <text evidence="2">The sequence shown here is derived from an EMBL/GenBank/DDBJ whole genome shotgun (WGS) entry which is preliminary data.</text>
</comment>
<dbReference type="InterPro" id="IPR000225">
    <property type="entry name" value="Armadillo"/>
</dbReference>
<dbReference type="InterPro" id="IPR058678">
    <property type="entry name" value="ARM_PUB"/>
</dbReference>
<evidence type="ECO:0000259" key="1">
    <source>
        <dbReference type="Pfam" id="PF25598"/>
    </source>
</evidence>
<accession>A0AAV2TJR5</accession>
<dbReference type="InterPro" id="IPR016024">
    <property type="entry name" value="ARM-type_fold"/>
</dbReference>
<dbReference type="AlphaFoldDB" id="A0AAV2TJR5"/>
<sequence length="341" mass="37887">MALARISLEPPPNIDPTKATLAYDGLAIIRLNRELRDDALLTRQRAVRTLTDYLHNHEHIAEAINEGVVSTLNYLLSDPDVHCRAYTTECFTILCQHELGRNAVVSDNVLQSFSSLLRQIQADIVRLNIHKAIKLVTSSPIGARTAVDEGFIELLTDCARDEVDEIRVLILDTLHHCLGVDTAACLDTGGVKLFTQLLYHPNEEVRSRAAQNILRLCVNPRGKQQALDEETVPALVKLLNDKYSTVKATAAGALALICTTTHGRYTTLNCGAIPYLLKLVDHEDSRVRVDALKVISCLSEMPEGRRILLDHLDVIRPHEVDENAAVRKHARIAVSVITWKP</sequence>
<dbReference type="EMBL" id="CAXLJL010000412">
    <property type="protein sequence ID" value="CAL5137603.1"/>
    <property type="molecule type" value="Genomic_DNA"/>
</dbReference>
<reference evidence="2" key="1">
    <citation type="submission" date="2024-06" db="EMBL/GenBank/DDBJ databases">
        <authorList>
            <person name="Liu X."/>
            <person name="Lenzi L."/>
            <person name="Haldenby T S."/>
            <person name="Uol C."/>
        </authorList>
    </citation>
    <scope>NUCLEOTIDE SEQUENCE</scope>
</reference>
<name>A0AAV2TJR5_CALDB</name>
<feature type="domain" description="U-box" evidence="1">
    <location>
        <begin position="166"/>
        <end position="315"/>
    </location>
</feature>
<evidence type="ECO:0000313" key="3">
    <source>
        <dbReference type="Proteomes" id="UP001497525"/>
    </source>
</evidence>
<gene>
    <name evidence="2" type="ORF">CDAUBV1_LOCUS11893</name>
</gene>
<dbReference type="PANTHER" id="PTHR15599">
    <property type="entry name" value="RTDR1"/>
    <property type="match status" value="1"/>
</dbReference>
<dbReference type="SMART" id="SM00185">
    <property type="entry name" value="ARM"/>
    <property type="match status" value="4"/>
</dbReference>
<proteinExistence type="predicted"/>
<dbReference type="PANTHER" id="PTHR15599:SF1">
    <property type="entry name" value="RADIAL SPOKE HEAD 14 HOMOLOG"/>
    <property type="match status" value="1"/>
</dbReference>
<dbReference type="InterPro" id="IPR011989">
    <property type="entry name" value="ARM-like"/>
</dbReference>
<dbReference type="Pfam" id="PF25598">
    <property type="entry name" value="ARM_PUB"/>
    <property type="match status" value="1"/>
</dbReference>
<dbReference type="Gene3D" id="1.25.10.10">
    <property type="entry name" value="Leucine-rich Repeat Variant"/>
    <property type="match status" value="2"/>
</dbReference>
<organism evidence="2 3">
    <name type="scientific">Calicophoron daubneyi</name>
    <name type="common">Rumen fluke</name>
    <name type="synonym">Paramphistomum daubneyi</name>
    <dbReference type="NCBI Taxonomy" id="300641"/>
    <lineage>
        <taxon>Eukaryota</taxon>
        <taxon>Metazoa</taxon>
        <taxon>Spiralia</taxon>
        <taxon>Lophotrochozoa</taxon>
        <taxon>Platyhelminthes</taxon>
        <taxon>Trematoda</taxon>
        <taxon>Digenea</taxon>
        <taxon>Plagiorchiida</taxon>
        <taxon>Pronocephalata</taxon>
        <taxon>Paramphistomoidea</taxon>
        <taxon>Paramphistomidae</taxon>
        <taxon>Calicophoron</taxon>
    </lineage>
</organism>
<dbReference type="SUPFAM" id="SSF48371">
    <property type="entry name" value="ARM repeat"/>
    <property type="match status" value="1"/>
</dbReference>
<dbReference type="Proteomes" id="UP001497525">
    <property type="component" value="Unassembled WGS sequence"/>
</dbReference>
<evidence type="ECO:0000313" key="2">
    <source>
        <dbReference type="EMBL" id="CAL5137603.1"/>
    </source>
</evidence>
<protein>
    <recommendedName>
        <fullName evidence="1">U-box domain-containing protein</fullName>
    </recommendedName>
</protein>